<dbReference type="EC" id="3.4.17.19" evidence="1"/>
<dbReference type="AlphaFoldDB" id="A0A1X6Z3J5"/>
<keyword evidence="2" id="KW-0862">Zinc</keyword>
<gene>
    <name evidence="4" type="ORF">ROJ8625_01849</name>
</gene>
<dbReference type="GO" id="GO:0006508">
    <property type="term" value="P:proteolysis"/>
    <property type="evidence" value="ECO:0007669"/>
    <property type="project" value="UniProtKB-UniRule"/>
</dbReference>
<dbReference type="Pfam" id="PF02074">
    <property type="entry name" value="Peptidase_M32"/>
    <property type="match status" value="1"/>
</dbReference>
<feature type="binding site" evidence="2">
    <location>
        <position position="263"/>
    </location>
    <ligand>
        <name>Zn(2+)</name>
        <dbReference type="ChEBI" id="CHEBI:29105"/>
        <note>catalytic</note>
    </ligand>
</feature>
<feature type="binding site" evidence="2">
    <location>
        <position position="259"/>
    </location>
    <ligand>
        <name>Zn(2+)</name>
        <dbReference type="ChEBI" id="CHEBI:29105"/>
        <note>catalytic</note>
    </ligand>
</feature>
<evidence type="ECO:0000256" key="3">
    <source>
        <dbReference type="PIRSR" id="PIRSR006615-2"/>
    </source>
</evidence>
<keyword evidence="1 2" id="KW-0479">Metal-binding</keyword>
<feature type="binding site" evidence="2">
    <location>
        <position position="289"/>
    </location>
    <ligand>
        <name>Zn(2+)</name>
        <dbReference type="ChEBI" id="CHEBI:29105"/>
        <note>catalytic</note>
    </ligand>
</feature>
<sequence length="494" mass="54015">MTDAFEALAAHERETAAIAQVAGRLSWDQETVMPRGAAAQRGEEMAAMEGILHARRADPRLSEWLAALEAAPEALTPVAAATVRHARRAHDRAVKVPARLAAEIARVTSVSQGVWAEARAKDDFAAFAPTLGQVLALKREEGAALAQEGDVYDALLQDYEPGASAAQLSAMFDALHPRLVALIDAVRGADAPPALSGTFDESEQMRLTREVAKTFGYDMARGRIDKAVHPFSSGSGNDVRITTRTSPTDPFNCLYSTIHEVGHASYEQGIDPNYLLTPLGAGVSMGVHESQSRIYENQLGRSRAFTSWLFGQMRERFGDLGPADAEAFYRTVNRVHAGFIRTEADELQYNLHVLLRYDLERALVTRDLEVADLEEAWNARFEADFGYPVDRPSNGVLQDVHWSVGLFGYFPTYTLGNVYAGCLHDAMRAALPDLDAALAAGDLSGATGWLRDTVQRHGGLREPRETIEAATGAAPSEEPLMRYLETKFRDLYAL</sequence>
<dbReference type="PROSITE" id="PS52034">
    <property type="entry name" value="PEPTIDASE_M32"/>
    <property type="match status" value="1"/>
</dbReference>
<dbReference type="PIRSF" id="PIRSF006615">
    <property type="entry name" value="Zn_crbxpep_Taq"/>
    <property type="match status" value="1"/>
</dbReference>
<accession>A0A1X6Z3J5</accession>
<evidence type="ECO:0000313" key="4">
    <source>
        <dbReference type="EMBL" id="SLN39460.1"/>
    </source>
</evidence>
<evidence type="ECO:0000313" key="5">
    <source>
        <dbReference type="Proteomes" id="UP000193570"/>
    </source>
</evidence>
<proteinExistence type="inferred from homology"/>
<feature type="active site" description="Proton donor/acceptor" evidence="3">
    <location>
        <position position="260"/>
    </location>
</feature>
<keyword evidence="1" id="KW-0645">Protease</keyword>
<keyword evidence="5" id="KW-1185">Reference proteome</keyword>
<comment type="catalytic activity">
    <reaction evidence="1">
        <text>Release of a C-terminal amino acid with broad specificity, except for -Pro.</text>
        <dbReference type="EC" id="3.4.17.19"/>
    </reaction>
</comment>
<dbReference type="PRINTS" id="PR00998">
    <property type="entry name" value="CRBOXYPTASET"/>
</dbReference>
<dbReference type="Proteomes" id="UP000193570">
    <property type="component" value="Unassembled WGS sequence"/>
</dbReference>
<protein>
    <recommendedName>
        <fullName evidence="1">Metal-dependent carboxypeptidase</fullName>
        <ecNumber evidence="1">3.4.17.19</ecNumber>
    </recommendedName>
</protein>
<dbReference type="Gene3D" id="1.10.1370.30">
    <property type="match status" value="1"/>
</dbReference>
<dbReference type="InterPro" id="IPR001333">
    <property type="entry name" value="Peptidase_M32_Taq"/>
</dbReference>
<organism evidence="4 5">
    <name type="scientific">Roseivivax jejudonensis</name>
    <dbReference type="NCBI Taxonomy" id="1529041"/>
    <lineage>
        <taxon>Bacteria</taxon>
        <taxon>Pseudomonadati</taxon>
        <taxon>Pseudomonadota</taxon>
        <taxon>Alphaproteobacteria</taxon>
        <taxon>Rhodobacterales</taxon>
        <taxon>Roseobacteraceae</taxon>
        <taxon>Roseivivax</taxon>
    </lineage>
</organism>
<dbReference type="GO" id="GO:0046872">
    <property type="term" value="F:metal ion binding"/>
    <property type="evidence" value="ECO:0007669"/>
    <property type="project" value="UniProtKB-KW"/>
</dbReference>
<dbReference type="PANTHER" id="PTHR34217">
    <property type="entry name" value="METAL-DEPENDENT CARBOXYPEPTIDASE"/>
    <property type="match status" value="1"/>
</dbReference>
<reference evidence="4 5" key="1">
    <citation type="submission" date="2017-03" db="EMBL/GenBank/DDBJ databases">
        <authorList>
            <person name="Afonso C.L."/>
            <person name="Miller P.J."/>
            <person name="Scott M.A."/>
            <person name="Spackman E."/>
            <person name="Goraichik I."/>
            <person name="Dimitrov K.M."/>
            <person name="Suarez D.L."/>
            <person name="Swayne D.E."/>
        </authorList>
    </citation>
    <scope>NUCLEOTIDE SEQUENCE [LARGE SCALE GENOMIC DNA]</scope>
    <source>
        <strain evidence="4 5">CECT 8625</strain>
    </source>
</reference>
<dbReference type="EMBL" id="FWFK01000003">
    <property type="protein sequence ID" value="SLN39460.1"/>
    <property type="molecule type" value="Genomic_DNA"/>
</dbReference>
<dbReference type="RefSeq" id="WP_085791572.1">
    <property type="nucleotide sequence ID" value="NZ_FWFK01000003.1"/>
</dbReference>
<keyword evidence="1 4" id="KW-0378">Hydrolase</keyword>
<comment type="similarity">
    <text evidence="1">Belongs to the peptidase M32 family.</text>
</comment>
<evidence type="ECO:0000256" key="1">
    <source>
        <dbReference type="PIRNR" id="PIRNR006615"/>
    </source>
</evidence>
<dbReference type="OrthoDB" id="9772308at2"/>
<comment type="cofactor">
    <cofactor evidence="2">
        <name>Zn(2+)</name>
        <dbReference type="ChEBI" id="CHEBI:29105"/>
    </cofactor>
    <text evidence="2">Binds 1 zinc ion per subunit.</text>
</comment>
<dbReference type="CDD" id="cd06460">
    <property type="entry name" value="M32_Taq"/>
    <property type="match status" value="1"/>
</dbReference>
<dbReference type="PANTHER" id="PTHR34217:SF1">
    <property type="entry name" value="CARBOXYPEPTIDASE 1"/>
    <property type="match status" value="1"/>
</dbReference>
<keyword evidence="1 4" id="KW-0121">Carboxypeptidase</keyword>
<evidence type="ECO:0000256" key="2">
    <source>
        <dbReference type="PIRSR" id="PIRSR006615-1"/>
    </source>
</evidence>
<comment type="function">
    <text evidence="1">Broad specificity carboxypetidase that releases amino acids sequentially from the C-terminus, including neutral, aromatic, polar and basic residues.</text>
</comment>
<dbReference type="SUPFAM" id="SSF55486">
    <property type="entry name" value="Metalloproteases ('zincins'), catalytic domain"/>
    <property type="match status" value="1"/>
</dbReference>
<name>A0A1X6Z3J5_9RHOB</name>
<dbReference type="GO" id="GO:0004181">
    <property type="term" value="F:metallocarboxypeptidase activity"/>
    <property type="evidence" value="ECO:0007669"/>
    <property type="project" value="UniProtKB-UniRule"/>
</dbReference>
<keyword evidence="1" id="KW-0482">Metalloprotease</keyword>